<proteinExistence type="inferred from homology"/>
<dbReference type="GO" id="GO:0030288">
    <property type="term" value="C:outer membrane-bounded periplasmic space"/>
    <property type="evidence" value="ECO:0007669"/>
    <property type="project" value="TreeGrafter"/>
</dbReference>
<gene>
    <name evidence="20" type="ORF">A3J04_01075</name>
</gene>
<keyword evidence="13" id="KW-0511">Multifunctional enzyme</keyword>
<dbReference type="Pfam" id="PF00912">
    <property type="entry name" value="Transgly"/>
    <property type="match status" value="1"/>
</dbReference>
<dbReference type="GO" id="GO:0005886">
    <property type="term" value="C:plasma membrane"/>
    <property type="evidence" value="ECO:0007669"/>
    <property type="project" value="UniProtKB-SubCell"/>
</dbReference>
<dbReference type="FunFam" id="1.10.3810.10:FF:000001">
    <property type="entry name" value="Penicillin-binding protein 1A"/>
    <property type="match status" value="1"/>
</dbReference>
<comment type="catalytic activity">
    <reaction evidence="15">
        <text>Preferential cleavage: (Ac)2-L-Lys-D-Ala-|-D-Ala. Also transpeptidation of peptidyl-alanyl moieties that are N-acyl substituents of D-alanine.</text>
        <dbReference type="EC" id="3.4.16.4"/>
    </reaction>
</comment>
<dbReference type="SUPFAM" id="SSF53955">
    <property type="entry name" value="Lysozyme-like"/>
    <property type="match status" value="1"/>
</dbReference>
<dbReference type="GO" id="GO:0071555">
    <property type="term" value="P:cell wall organization"/>
    <property type="evidence" value="ECO:0007669"/>
    <property type="project" value="UniProtKB-KW"/>
</dbReference>
<evidence type="ECO:0000256" key="4">
    <source>
        <dbReference type="ARBA" id="ARBA00022475"/>
    </source>
</evidence>
<dbReference type="InterPro" id="IPR050396">
    <property type="entry name" value="Glycosyltr_51/Transpeptidase"/>
</dbReference>
<dbReference type="InterPro" id="IPR036950">
    <property type="entry name" value="PBP_transglycosylase"/>
</dbReference>
<comment type="subcellular location">
    <subcellularLocation>
        <location evidence="1">Cell membrane</location>
    </subcellularLocation>
</comment>
<evidence type="ECO:0000313" key="20">
    <source>
        <dbReference type="EMBL" id="OGZ56994.1"/>
    </source>
</evidence>
<dbReference type="Gene3D" id="1.10.3810.10">
    <property type="entry name" value="Biosynthetic peptidoglycan transglycosylase-like"/>
    <property type="match status" value="1"/>
</dbReference>
<keyword evidence="12 17" id="KW-0472">Membrane</keyword>
<reference evidence="20 21" key="1">
    <citation type="journal article" date="2016" name="Nat. Commun.">
        <title>Thousands of microbial genomes shed light on interconnected biogeochemical processes in an aquifer system.</title>
        <authorList>
            <person name="Anantharaman K."/>
            <person name="Brown C.T."/>
            <person name="Hug L.A."/>
            <person name="Sharon I."/>
            <person name="Castelle C.J."/>
            <person name="Probst A.J."/>
            <person name="Thomas B.C."/>
            <person name="Singh A."/>
            <person name="Wilkins M.J."/>
            <person name="Karaoz U."/>
            <person name="Brodie E.L."/>
            <person name="Williams K.H."/>
            <person name="Hubbard S.S."/>
            <person name="Banfield J.F."/>
        </authorList>
    </citation>
    <scope>NUCLEOTIDE SEQUENCE [LARGE SCALE GENOMIC DNA]</scope>
</reference>
<keyword evidence="17" id="KW-0812">Transmembrane</keyword>
<dbReference type="SUPFAM" id="SSF56601">
    <property type="entry name" value="beta-lactamase/transpeptidase-like"/>
    <property type="match status" value="1"/>
</dbReference>
<keyword evidence="5" id="KW-0121">Carboxypeptidase</keyword>
<evidence type="ECO:0000256" key="9">
    <source>
        <dbReference type="ARBA" id="ARBA00022801"/>
    </source>
</evidence>
<feature type="domain" description="Glycosyl transferase family 51" evidence="19">
    <location>
        <begin position="68"/>
        <end position="239"/>
    </location>
</feature>
<dbReference type="AlphaFoldDB" id="A0A1G2H3D5"/>
<dbReference type="STRING" id="1802129.A3J04_01075"/>
<dbReference type="GO" id="GO:0009252">
    <property type="term" value="P:peptidoglycan biosynthetic process"/>
    <property type="evidence" value="ECO:0007669"/>
    <property type="project" value="UniProtKB-KW"/>
</dbReference>
<dbReference type="GO" id="GO:0009002">
    <property type="term" value="F:serine-type D-Ala-D-Ala carboxypeptidase activity"/>
    <property type="evidence" value="ECO:0007669"/>
    <property type="project" value="UniProtKB-EC"/>
</dbReference>
<dbReference type="Gene3D" id="3.40.710.10">
    <property type="entry name" value="DD-peptidase/beta-lactamase superfamily"/>
    <property type="match status" value="1"/>
</dbReference>
<evidence type="ECO:0000256" key="5">
    <source>
        <dbReference type="ARBA" id="ARBA00022645"/>
    </source>
</evidence>
<sequence length="821" mass="92246">MIKHRRRKRNPKLFFLSLAIGAGVFFLAIAAWLAFLLVEIPSIENLKERKIAESTKIYDYTGETLLWEVHGDERRTVVPLDRISRHIQNATIAIEDSSFYTHGGVRIPSIIRAAIADIFQGKKQGGSTITQQLIKNTLLNPDRTLTRKVKEMVMSVKMESNYSKDEILSLYLNEIPYGSNTYGIESASQAYFGKSAEEVSLAEAAYLAALPKAPTRYSPYGNNRELLETRKNLVLERMKELLFITDEEYERARNETVSFLPQRKQGLIAPHFVIYVREQLIERYGEDVVERGGLEVITTLDLDLQQKGEEILTRRVAENEQKYNASNAGLVALDPKTGRILVMVGSRDYFDIEHEGNFNVTLARRQPGSAFKPIVYAAAFKRGYTPDTVVFDLETNFSTNRSEPYIPKNFDGKHRGPLTLRSALAQSLNVPSVKVLYLAGIQNAIDMAEDFGISTLTDRSRFGLSLVLGGGEVTPLELSGAFGVFANQGIKTDTHAIIRVQDRNGNTLEEERVSSERVIDANIANMINNILSDNEARTPMFGPRSSLYFEGYDVAAKTGTTNDYHDAWTVGYTPNIVVGAWAGNNDNTPMKENIAGITISPLWREFMLHALGKLGKESFTEPQLPSPQKPVLRGVWQGSRSYFIDTNSGKLATEYTPGKYRQERVMREIHSILYWVSKEDPDGKIPEHPESDPQFELWEEPVRRWALKQNIIDENSTIPIVEHDTSHSPENWPTIEWSAAERDTVFKQGDAIVFHPRITGKNLITAVEIFVDSEFIKSEIGSVNTIALGTINPGRHTLTLKVYDSIGNKQEAELLFTAAGL</sequence>
<dbReference type="InterPro" id="IPR013783">
    <property type="entry name" value="Ig-like_fold"/>
</dbReference>
<keyword evidence="9" id="KW-0378">Hydrolase</keyword>
<feature type="domain" description="Penicillin-binding protein transpeptidase" evidence="18">
    <location>
        <begin position="330"/>
        <end position="575"/>
    </location>
</feature>
<dbReference type="NCBIfam" id="TIGR02074">
    <property type="entry name" value="PBP_1a_fam"/>
    <property type="match status" value="1"/>
</dbReference>
<evidence type="ECO:0000256" key="12">
    <source>
        <dbReference type="ARBA" id="ARBA00023136"/>
    </source>
</evidence>
<evidence type="ECO:0000256" key="1">
    <source>
        <dbReference type="ARBA" id="ARBA00004236"/>
    </source>
</evidence>
<protein>
    <submittedName>
        <fullName evidence="20">Uncharacterized protein</fullName>
    </submittedName>
</protein>
<dbReference type="GO" id="GO:0008955">
    <property type="term" value="F:peptidoglycan glycosyltransferase activity"/>
    <property type="evidence" value="ECO:0007669"/>
    <property type="project" value="UniProtKB-EC"/>
</dbReference>
<dbReference type="GO" id="GO:0008658">
    <property type="term" value="F:penicillin binding"/>
    <property type="evidence" value="ECO:0007669"/>
    <property type="project" value="InterPro"/>
</dbReference>
<organism evidence="20 21">
    <name type="scientific">Candidatus Ryanbacteria bacterium RIFCSPLOWO2_02_FULL_47_14</name>
    <dbReference type="NCBI Taxonomy" id="1802129"/>
    <lineage>
        <taxon>Bacteria</taxon>
        <taxon>Candidatus Ryaniibacteriota</taxon>
    </lineage>
</organism>
<dbReference type="Gene3D" id="2.60.40.10">
    <property type="entry name" value="Immunoglobulins"/>
    <property type="match status" value="1"/>
</dbReference>
<dbReference type="PANTHER" id="PTHR32282:SF11">
    <property type="entry name" value="PENICILLIN-BINDING PROTEIN 1B"/>
    <property type="match status" value="1"/>
</dbReference>
<dbReference type="Pfam" id="PF00905">
    <property type="entry name" value="Transpeptidase"/>
    <property type="match status" value="1"/>
</dbReference>
<dbReference type="InterPro" id="IPR001460">
    <property type="entry name" value="PCN-bd_Tpept"/>
</dbReference>
<comment type="catalytic activity">
    <reaction evidence="16">
        <text>[GlcNAc-(1-&gt;4)-Mur2Ac(oyl-L-Ala-gamma-D-Glu-L-Lys-D-Ala-D-Ala)](n)-di-trans,octa-cis-undecaprenyl diphosphate + beta-D-GlcNAc-(1-&gt;4)-Mur2Ac(oyl-L-Ala-gamma-D-Glu-L-Lys-D-Ala-D-Ala)-di-trans,octa-cis-undecaprenyl diphosphate = [GlcNAc-(1-&gt;4)-Mur2Ac(oyl-L-Ala-gamma-D-Glu-L-Lys-D-Ala-D-Ala)](n+1)-di-trans,octa-cis-undecaprenyl diphosphate + di-trans,octa-cis-undecaprenyl diphosphate + H(+)</text>
        <dbReference type="Rhea" id="RHEA:23708"/>
        <dbReference type="Rhea" id="RHEA-COMP:9602"/>
        <dbReference type="Rhea" id="RHEA-COMP:9603"/>
        <dbReference type="ChEBI" id="CHEBI:15378"/>
        <dbReference type="ChEBI" id="CHEBI:58405"/>
        <dbReference type="ChEBI" id="CHEBI:60033"/>
        <dbReference type="ChEBI" id="CHEBI:78435"/>
        <dbReference type="EC" id="2.4.99.28"/>
    </reaction>
</comment>
<evidence type="ECO:0000256" key="10">
    <source>
        <dbReference type="ARBA" id="ARBA00022960"/>
    </source>
</evidence>
<evidence type="ECO:0000256" key="16">
    <source>
        <dbReference type="ARBA" id="ARBA00049902"/>
    </source>
</evidence>
<keyword evidence="4" id="KW-1003">Cell membrane</keyword>
<evidence type="ECO:0000256" key="8">
    <source>
        <dbReference type="ARBA" id="ARBA00022679"/>
    </source>
</evidence>
<keyword evidence="11" id="KW-0573">Peptidoglycan synthesis</keyword>
<keyword evidence="7" id="KW-0328">Glycosyltransferase</keyword>
<evidence type="ECO:0000256" key="3">
    <source>
        <dbReference type="ARBA" id="ARBA00007739"/>
    </source>
</evidence>
<dbReference type="GO" id="GO:0006508">
    <property type="term" value="P:proteolysis"/>
    <property type="evidence" value="ECO:0007669"/>
    <property type="project" value="UniProtKB-KW"/>
</dbReference>
<name>A0A1G2H3D5_9BACT</name>
<keyword evidence="17" id="KW-1133">Transmembrane helix</keyword>
<evidence type="ECO:0000256" key="14">
    <source>
        <dbReference type="ARBA" id="ARBA00023316"/>
    </source>
</evidence>
<evidence type="ECO:0000313" key="21">
    <source>
        <dbReference type="Proteomes" id="UP000177954"/>
    </source>
</evidence>
<dbReference type="InterPro" id="IPR012338">
    <property type="entry name" value="Beta-lactam/transpept-like"/>
</dbReference>
<accession>A0A1G2H3D5</accession>
<keyword evidence="14" id="KW-0961">Cell wall biogenesis/degradation</keyword>
<keyword evidence="8" id="KW-0808">Transferase</keyword>
<dbReference type="InterPro" id="IPR023346">
    <property type="entry name" value="Lysozyme-like_dom_sf"/>
</dbReference>
<dbReference type="Proteomes" id="UP000177954">
    <property type="component" value="Unassembled WGS sequence"/>
</dbReference>
<feature type="transmembrane region" description="Helical" evidence="17">
    <location>
        <begin position="12"/>
        <end position="38"/>
    </location>
</feature>
<evidence type="ECO:0000256" key="13">
    <source>
        <dbReference type="ARBA" id="ARBA00023268"/>
    </source>
</evidence>
<dbReference type="InterPro" id="IPR001264">
    <property type="entry name" value="Glyco_trans_51"/>
</dbReference>
<evidence type="ECO:0000259" key="19">
    <source>
        <dbReference type="Pfam" id="PF00912"/>
    </source>
</evidence>
<evidence type="ECO:0000256" key="7">
    <source>
        <dbReference type="ARBA" id="ARBA00022676"/>
    </source>
</evidence>
<keyword evidence="6" id="KW-0645">Protease</keyword>
<comment type="caution">
    <text evidence="20">The sequence shown here is derived from an EMBL/GenBank/DDBJ whole genome shotgun (WGS) entry which is preliminary data.</text>
</comment>
<evidence type="ECO:0000256" key="15">
    <source>
        <dbReference type="ARBA" id="ARBA00034000"/>
    </source>
</evidence>
<evidence type="ECO:0000256" key="6">
    <source>
        <dbReference type="ARBA" id="ARBA00022670"/>
    </source>
</evidence>
<evidence type="ECO:0000256" key="17">
    <source>
        <dbReference type="SAM" id="Phobius"/>
    </source>
</evidence>
<dbReference type="EMBL" id="MHNZ01000003">
    <property type="protein sequence ID" value="OGZ56994.1"/>
    <property type="molecule type" value="Genomic_DNA"/>
</dbReference>
<evidence type="ECO:0000256" key="2">
    <source>
        <dbReference type="ARBA" id="ARBA00007090"/>
    </source>
</evidence>
<evidence type="ECO:0000259" key="18">
    <source>
        <dbReference type="Pfam" id="PF00905"/>
    </source>
</evidence>
<comment type="similarity">
    <text evidence="2">In the C-terminal section; belongs to the transpeptidase family.</text>
</comment>
<dbReference type="PANTHER" id="PTHR32282">
    <property type="entry name" value="BINDING PROTEIN TRANSPEPTIDASE, PUTATIVE-RELATED"/>
    <property type="match status" value="1"/>
</dbReference>
<keyword evidence="10" id="KW-0133">Cell shape</keyword>
<evidence type="ECO:0000256" key="11">
    <source>
        <dbReference type="ARBA" id="ARBA00022984"/>
    </source>
</evidence>
<dbReference type="GO" id="GO:0008360">
    <property type="term" value="P:regulation of cell shape"/>
    <property type="evidence" value="ECO:0007669"/>
    <property type="project" value="UniProtKB-KW"/>
</dbReference>
<comment type="similarity">
    <text evidence="3">In the N-terminal section; belongs to the glycosyltransferase 51 family.</text>
</comment>